<dbReference type="PANTHER" id="PTHR24559:SF447">
    <property type="entry name" value="RNA-DIRECTED DNA POLYMERASE HOMOLOG"/>
    <property type="match status" value="1"/>
</dbReference>
<gene>
    <name evidence="9" type="ORF">CXB51_031476</name>
</gene>
<dbReference type="GO" id="GO:0003964">
    <property type="term" value="F:RNA-directed DNA polymerase activity"/>
    <property type="evidence" value="ECO:0007669"/>
    <property type="project" value="UniProtKB-KW"/>
</dbReference>
<keyword evidence="4" id="KW-0540">Nuclease</keyword>
<evidence type="ECO:0000313" key="10">
    <source>
        <dbReference type="Proteomes" id="UP000701853"/>
    </source>
</evidence>
<reference evidence="9 10" key="1">
    <citation type="journal article" date="2021" name="bioRxiv">
        <title>The Gossypium anomalum genome as a resource for cotton improvement and evolutionary analysis of hybrid incompatibility.</title>
        <authorList>
            <person name="Grover C.E."/>
            <person name="Yuan D."/>
            <person name="Arick M.A."/>
            <person name="Miller E.R."/>
            <person name="Hu G."/>
            <person name="Peterson D.G."/>
            <person name="Wendel J.F."/>
            <person name="Udall J.A."/>
        </authorList>
    </citation>
    <scope>NUCLEOTIDE SEQUENCE [LARGE SCALE GENOMIC DNA]</scope>
    <source>
        <strain evidence="9">JFW-Udall</strain>
        <tissue evidence="9">Leaf</tissue>
    </source>
</reference>
<keyword evidence="7" id="KW-0695">RNA-directed DNA polymerase</keyword>
<dbReference type="SUPFAM" id="SSF56672">
    <property type="entry name" value="DNA/RNA polymerases"/>
    <property type="match status" value="1"/>
</dbReference>
<feature type="domain" description="Reverse transcriptase" evidence="8">
    <location>
        <begin position="1"/>
        <end position="168"/>
    </location>
</feature>
<evidence type="ECO:0000256" key="4">
    <source>
        <dbReference type="ARBA" id="ARBA00022722"/>
    </source>
</evidence>
<dbReference type="PROSITE" id="PS50878">
    <property type="entry name" value="RT_POL"/>
    <property type="match status" value="1"/>
</dbReference>
<dbReference type="Proteomes" id="UP000701853">
    <property type="component" value="Chromosome 12"/>
</dbReference>
<keyword evidence="5" id="KW-0255">Endonuclease</keyword>
<keyword evidence="2" id="KW-0808">Transferase</keyword>
<keyword evidence="10" id="KW-1185">Reference proteome</keyword>
<dbReference type="FunFam" id="3.10.10.10:FF:000007">
    <property type="entry name" value="Retrovirus-related Pol polyprotein from transposon 17.6-like Protein"/>
    <property type="match status" value="1"/>
</dbReference>
<accession>A0A8J6CL24</accession>
<dbReference type="GO" id="GO:0004519">
    <property type="term" value="F:endonuclease activity"/>
    <property type="evidence" value="ECO:0007669"/>
    <property type="project" value="UniProtKB-KW"/>
</dbReference>
<keyword evidence="3" id="KW-0548">Nucleotidyltransferase</keyword>
<dbReference type="Pfam" id="PF00078">
    <property type="entry name" value="RVT_1"/>
    <property type="match status" value="1"/>
</dbReference>
<evidence type="ECO:0000256" key="2">
    <source>
        <dbReference type="ARBA" id="ARBA00022679"/>
    </source>
</evidence>
<dbReference type="EMBL" id="JAHUZN010000012">
    <property type="protein sequence ID" value="KAG8474786.1"/>
    <property type="molecule type" value="Genomic_DNA"/>
</dbReference>
<dbReference type="Pfam" id="PF24626">
    <property type="entry name" value="SH3_Tf2-1"/>
    <property type="match status" value="1"/>
</dbReference>
<keyword evidence="6" id="KW-0378">Hydrolase</keyword>
<dbReference type="Gene3D" id="1.10.340.70">
    <property type="match status" value="1"/>
</dbReference>
<proteinExistence type="predicted"/>
<name>A0A8J6CL24_9ROSI</name>
<protein>
    <recommendedName>
        <fullName evidence="8">Reverse transcriptase domain-containing protein</fullName>
    </recommendedName>
</protein>
<dbReference type="GO" id="GO:0008233">
    <property type="term" value="F:peptidase activity"/>
    <property type="evidence" value="ECO:0007669"/>
    <property type="project" value="UniProtKB-KW"/>
</dbReference>
<dbReference type="Gene3D" id="3.30.70.270">
    <property type="match status" value="1"/>
</dbReference>
<evidence type="ECO:0000313" key="9">
    <source>
        <dbReference type="EMBL" id="KAG8474786.1"/>
    </source>
</evidence>
<dbReference type="Gene3D" id="3.10.10.10">
    <property type="entry name" value="HIV Type 1 Reverse Transcriptase, subunit A, domain 1"/>
    <property type="match status" value="1"/>
</dbReference>
<dbReference type="Pfam" id="PF17921">
    <property type="entry name" value="Integrase_H2C2"/>
    <property type="match status" value="1"/>
</dbReference>
<dbReference type="InterPro" id="IPR041588">
    <property type="entry name" value="Integrase_H2C2"/>
</dbReference>
<evidence type="ECO:0000256" key="3">
    <source>
        <dbReference type="ARBA" id="ARBA00022695"/>
    </source>
</evidence>
<sequence>MGSIGAIREEEGWDDANMHYYRQLNKLTIKNKYPLPRIDDLFDQLRGASVFSKIELRSGYHQLRVKEADIYKTAFRTRYGHYEFLVMPFGLTNAPAAFMDLMNRVFQPFLDRFVVAFIDDILVYSETEAKHDEHLRIVLQMLREKELYAKFNKCEFWLREVTFLGHVVSAEGIKKVCGRIFCDGSTFDKTHKERGIPEFGKDFTVCSDASRVGLGCILMQEGKKELNLRQRRWIELLKDYDCSIEYHPGKANVVADALSRRAIKEKQLRYESLVAHFQQVKEEETSEFGLNGEGVLCFRGRICILKDSDLRQAILKEAHGGLCAMYPRGNKLYHDLRELYWWPGLKREKWERVTMDFVSGLPLTPSKKDSIWVIVDRLTKLAHFIYVLSIISAWDLRFTSRFWQKLHEALGMRLNFSTAFHPQTNGQSERVIQILEDMLRGCVIDFRGERQVLGPELVADTEDKVRIIRDRLKEAADRQKSYADLKRKEIEYLVGDMVFLKVSPWKKILRFGKKGKLSPRFIGLYQVLKRVGPVAYQLELPPELDRIHDVFHVSMLRRYRSDPTHVVSVAEIEVQTDLTFEEEPVQILDRDVKCDLEVAYQRLGQVERLDLNLVANFGKGSSCVDLVSVSSQTVMLHISVACSSWVGRVVSPHGIRLVIPNHSGLGAVRDSEWPHVLEEFSFSWIGSEGSMVLKQSDGLLFSGFLPGAQLPFTLTYNEIVF</sequence>
<dbReference type="GO" id="GO:0006508">
    <property type="term" value="P:proteolysis"/>
    <property type="evidence" value="ECO:0007669"/>
    <property type="project" value="UniProtKB-KW"/>
</dbReference>
<evidence type="ECO:0000259" key="8">
    <source>
        <dbReference type="PROSITE" id="PS50878"/>
    </source>
</evidence>
<dbReference type="GO" id="GO:0003676">
    <property type="term" value="F:nucleic acid binding"/>
    <property type="evidence" value="ECO:0007669"/>
    <property type="project" value="InterPro"/>
</dbReference>
<evidence type="ECO:0000256" key="5">
    <source>
        <dbReference type="ARBA" id="ARBA00022759"/>
    </source>
</evidence>
<dbReference type="OrthoDB" id="2013610at2759"/>
<dbReference type="InterPro" id="IPR000477">
    <property type="entry name" value="RT_dom"/>
</dbReference>
<keyword evidence="1" id="KW-0645">Protease</keyword>
<evidence type="ECO:0000256" key="7">
    <source>
        <dbReference type="ARBA" id="ARBA00022918"/>
    </source>
</evidence>
<dbReference type="SUPFAM" id="SSF53098">
    <property type="entry name" value="Ribonuclease H-like"/>
    <property type="match status" value="1"/>
</dbReference>
<dbReference type="InterPro" id="IPR012337">
    <property type="entry name" value="RNaseH-like_sf"/>
</dbReference>
<evidence type="ECO:0000256" key="1">
    <source>
        <dbReference type="ARBA" id="ARBA00022670"/>
    </source>
</evidence>
<dbReference type="InterPro" id="IPR043502">
    <property type="entry name" value="DNA/RNA_pol_sf"/>
</dbReference>
<comment type="caution">
    <text evidence="9">The sequence shown here is derived from an EMBL/GenBank/DDBJ whole genome shotgun (WGS) entry which is preliminary data.</text>
</comment>
<dbReference type="InterPro" id="IPR056924">
    <property type="entry name" value="SH3_Tf2-1"/>
</dbReference>
<dbReference type="InterPro" id="IPR036397">
    <property type="entry name" value="RNaseH_sf"/>
</dbReference>
<dbReference type="CDD" id="cd01647">
    <property type="entry name" value="RT_LTR"/>
    <property type="match status" value="1"/>
</dbReference>
<organism evidence="9 10">
    <name type="scientific">Gossypium anomalum</name>
    <dbReference type="NCBI Taxonomy" id="47600"/>
    <lineage>
        <taxon>Eukaryota</taxon>
        <taxon>Viridiplantae</taxon>
        <taxon>Streptophyta</taxon>
        <taxon>Embryophyta</taxon>
        <taxon>Tracheophyta</taxon>
        <taxon>Spermatophyta</taxon>
        <taxon>Magnoliopsida</taxon>
        <taxon>eudicotyledons</taxon>
        <taxon>Gunneridae</taxon>
        <taxon>Pentapetalae</taxon>
        <taxon>rosids</taxon>
        <taxon>malvids</taxon>
        <taxon>Malvales</taxon>
        <taxon>Malvaceae</taxon>
        <taxon>Malvoideae</taxon>
        <taxon>Gossypium</taxon>
    </lineage>
</organism>
<dbReference type="PANTHER" id="PTHR24559">
    <property type="entry name" value="TRANSPOSON TY3-I GAG-POL POLYPROTEIN"/>
    <property type="match status" value="1"/>
</dbReference>
<dbReference type="InterPro" id="IPR053134">
    <property type="entry name" value="RNA-dir_DNA_polymerase"/>
</dbReference>
<evidence type="ECO:0000256" key="6">
    <source>
        <dbReference type="ARBA" id="ARBA00022801"/>
    </source>
</evidence>
<dbReference type="InterPro" id="IPR043128">
    <property type="entry name" value="Rev_trsase/Diguanyl_cyclase"/>
</dbReference>
<dbReference type="Gene3D" id="3.30.420.10">
    <property type="entry name" value="Ribonuclease H-like superfamily/Ribonuclease H"/>
    <property type="match status" value="1"/>
</dbReference>
<dbReference type="AlphaFoldDB" id="A0A8J6CL24"/>